<dbReference type="PROSITE" id="PS51257">
    <property type="entry name" value="PROKAR_LIPOPROTEIN"/>
    <property type="match status" value="1"/>
</dbReference>
<dbReference type="Gene3D" id="2.40.420.20">
    <property type="match status" value="1"/>
</dbReference>
<organism evidence="2 3">
    <name type="scientific">Candidatus Muproteobacteria bacterium RBG_19FT_COMBO_61_10</name>
    <dbReference type="NCBI Taxonomy" id="1817761"/>
    <lineage>
        <taxon>Bacteria</taxon>
        <taxon>Pseudomonadati</taxon>
        <taxon>Pseudomonadota</taxon>
        <taxon>Candidatus Muproteobacteria</taxon>
    </lineage>
</organism>
<dbReference type="EMBL" id="MFSV01000198">
    <property type="protein sequence ID" value="OGI56003.1"/>
    <property type="molecule type" value="Genomic_DNA"/>
</dbReference>
<name>A0A1F6UF54_9PROT</name>
<protein>
    <recommendedName>
        <fullName evidence="4">RND efflux pump membrane fusion protein barrel-sandwich domain-containing protein</fullName>
    </recommendedName>
</protein>
<dbReference type="Proteomes" id="UP000177950">
    <property type="component" value="Unassembled WGS sequence"/>
</dbReference>
<evidence type="ECO:0000313" key="2">
    <source>
        <dbReference type="EMBL" id="OGI56003.1"/>
    </source>
</evidence>
<evidence type="ECO:0000256" key="1">
    <source>
        <dbReference type="SAM" id="SignalP"/>
    </source>
</evidence>
<dbReference type="AlphaFoldDB" id="A0A1F6UF54"/>
<feature type="signal peptide" evidence="1">
    <location>
        <begin position="1"/>
        <end position="20"/>
    </location>
</feature>
<gene>
    <name evidence="2" type="ORF">A2V58_06950</name>
</gene>
<reference evidence="2 3" key="1">
    <citation type="journal article" date="2016" name="Nat. Commun.">
        <title>Thousands of microbial genomes shed light on interconnected biogeochemical processes in an aquifer system.</title>
        <authorList>
            <person name="Anantharaman K."/>
            <person name="Brown C.T."/>
            <person name="Hug L.A."/>
            <person name="Sharon I."/>
            <person name="Castelle C.J."/>
            <person name="Probst A.J."/>
            <person name="Thomas B.C."/>
            <person name="Singh A."/>
            <person name="Wilkins M.J."/>
            <person name="Karaoz U."/>
            <person name="Brodie E.L."/>
            <person name="Williams K.H."/>
            <person name="Hubbard S.S."/>
            <person name="Banfield J.F."/>
        </authorList>
    </citation>
    <scope>NUCLEOTIDE SEQUENCE [LARGE SCALE GENOMIC DNA]</scope>
</reference>
<evidence type="ECO:0008006" key="4">
    <source>
        <dbReference type="Google" id="ProtNLM"/>
    </source>
</evidence>
<feature type="chain" id="PRO_5009527004" description="RND efflux pump membrane fusion protein barrel-sandwich domain-containing protein" evidence="1">
    <location>
        <begin position="21"/>
        <end position="122"/>
    </location>
</feature>
<comment type="caution">
    <text evidence="2">The sequence shown here is derived from an EMBL/GenBank/DDBJ whole genome shotgun (WGS) entry which is preliminary data.</text>
</comment>
<evidence type="ECO:0000313" key="3">
    <source>
        <dbReference type="Proteomes" id="UP000177950"/>
    </source>
</evidence>
<accession>A0A1F6UF54</accession>
<proteinExistence type="predicted"/>
<keyword evidence="1" id="KW-0732">Signal</keyword>
<sequence length="122" mass="12840">MNKLSPVFLLSLALAGLSLAGCGDQAATPPLELPSLQRPVITLQAAPRAQAPRLFIPANAYVERSGLPGVFVLSEGQARFRMVRIGKRGAGQLEVLSGLRGDETLVLGDLAQMHDGSPIVVK</sequence>